<evidence type="ECO:0000313" key="3">
    <source>
        <dbReference type="Proteomes" id="UP000183287"/>
    </source>
</evidence>
<name>A0A1I4X627_9PROT</name>
<feature type="transmembrane region" description="Helical" evidence="1">
    <location>
        <begin position="31"/>
        <end position="52"/>
    </location>
</feature>
<keyword evidence="1" id="KW-0812">Transmembrane</keyword>
<feature type="transmembrane region" description="Helical" evidence="1">
    <location>
        <begin position="91"/>
        <end position="116"/>
    </location>
</feature>
<evidence type="ECO:0008006" key="4">
    <source>
        <dbReference type="Google" id="ProtNLM"/>
    </source>
</evidence>
<evidence type="ECO:0000256" key="1">
    <source>
        <dbReference type="SAM" id="Phobius"/>
    </source>
</evidence>
<dbReference type="EMBL" id="FOUB01000138">
    <property type="protein sequence ID" value="SFN21458.1"/>
    <property type="molecule type" value="Genomic_DNA"/>
</dbReference>
<keyword evidence="1" id="KW-1133">Transmembrane helix</keyword>
<keyword evidence="1" id="KW-0472">Membrane</keyword>
<accession>A0A1I4X627</accession>
<evidence type="ECO:0000313" key="2">
    <source>
        <dbReference type="EMBL" id="SFN21458.1"/>
    </source>
</evidence>
<reference evidence="3" key="1">
    <citation type="submission" date="2016-10" db="EMBL/GenBank/DDBJ databases">
        <authorList>
            <person name="Varghese N."/>
            <person name="Submissions S."/>
        </authorList>
    </citation>
    <scope>NUCLEOTIDE SEQUENCE [LARGE SCALE GENOMIC DNA]</scope>
    <source>
        <strain evidence="3">Nm44</strain>
    </source>
</reference>
<dbReference type="Proteomes" id="UP000183287">
    <property type="component" value="Unassembled WGS sequence"/>
</dbReference>
<feature type="transmembrane region" description="Helical" evidence="1">
    <location>
        <begin position="122"/>
        <end position="141"/>
    </location>
</feature>
<sequence>MVDISFDARHDTHLKRFLSAVWIQLFRTSRISFGGTAAVVTSMALISGLSAADATKSIIVSALLIAALADNLTDALSIHTFQESEQLNQKYAFIGTITNFITRLLLTISFVFLVGLSPLEHVAKVTIAWGMLLLATLTYLVAHERKVKPMLEIVKHLLIASAIIIASNLIPTWIGALLG</sequence>
<keyword evidence="3" id="KW-1185">Reference proteome</keyword>
<proteinExistence type="predicted"/>
<feature type="transmembrane region" description="Helical" evidence="1">
    <location>
        <begin position="153"/>
        <end position="174"/>
    </location>
</feature>
<dbReference type="AlphaFoldDB" id="A0A1I4X627"/>
<protein>
    <recommendedName>
        <fullName evidence="4">VIT family protein</fullName>
    </recommendedName>
</protein>
<organism evidence="2 3">
    <name type="scientific">Nitrosomonas communis</name>
    <dbReference type="NCBI Taxonomy" id="44574"/>
    <lineage>
        <taxon>Bacteria</taxon>
        <taxon>Pseudomonadati</taxon>
        <taxon>Pseudomonadota</taxon>
        <taxon>Betaproteobacteria</taxon>
        <taxon>Nitrosomonadales</taxon>
        <taxon>Nitrosomonadaceae</taxon>
        <taxon>Nitrosomonas</taxon>
    </lineage>
</organism>
<gene>
    <name evidence="2" type="ORF">SAMN05421863_11383</name>
</gene>
<feature type="transmembrane region" description="Helical" evidence="1">
    <location>
        <begin position="58"/>
        <end position="79"/>
    </location>
</feature>